<protein>
    <submittedName>
        <fullName evidence="4">Leucine-rich repeat-containing DDB_G0290503 isoform X1</fullName>
    </submittedName>
</protein>
<dbReference type="GO" id="GO:0004842">
    <property type="term" value="F:ubiquitin-protein transferase activity"/>
    <property type="evidence" value="ECO:0007669"/>
    <property type="project" value="InterPro"/>
</dbReference>
<evidence type="ECO:0000256" key="1">
    <source>
        <dbReference type="ARBA" id="ARBA00022786"/>
    </source>
</evidence>
<proteinExistence type="predicted"/>
<accession>A0A7D9HWQ6</accession>
<dbReference type="InterPro" id="IPR013761">
    <property type="entry name" value="SAM/pointed_sf"/>
</dbReference>
<evidence type="ECO:0000256" key="2">
    <source>
        <dbReference type="PROSITE-ProRule" id="PRU00104"/>
    </source>
</evidence>
<evidence type="ECO:0000313" key="4">
    <source>
        <dbReference type="EMBL" id="CAB3992213.1"/>
    </source>
</evidence>
<dbReference type="Gene3D" id="3.30.2410.10">
    <property type="entry name" value="Hect, E3 ligase catalytic domain"/>
    <property type="match status" value="1"/>
</dbReference>
<evidence type="ECO:0000256" key="3">
    <source>
        <dbReference type="SAM" id="MobiDB-lite"/>
    </source>
</evidence>
<keyword evidence="5" id="KW-1185">Reference proteome</keyword>
<dbReference type="InterPro" id="IPR000569">
    <property type="entry name" value="HECT_dom"/>
</dbReference>
<reference evidence="4" key="1">
    <citation type="submission" date="2020-04" db="EMBL/GenBank/DDBJ databases">
        <authorList>
            <person name="Alioto T."/>
            <person name="Alioto T."/>
            <person name="Gomez Garrido J."/>
        </authorList>
    </citation>
    <scope>NUCLEOTIDE SEQUENCE</scope>
    <source>
        <strain evidence="4">A484AB</strain>
    </source>
</reference>
<comment type="caution">
    <text evidence="4">The sequence shown here is derived from an EMBL/GenBank/DDBJ whole genome shotgun (WGS) entry which is preliminary data.</text>
</comment>
<dbReference type="EMBL" id="CACRXK020002002">
    <property type="protein sequence ID" value="CAB3992213.1"/>
    <property type="molecule type" value="Genomic_DNA"/>
</dbReference>
<name>A0A7D9HWQ6_PARCT</name>
<sequence>MSTSHVPVIEKILGEIGLQAAIERFKAEKIDEKIAVTLNDGELIRLGVATIGDRARFRQLCRQHGSDPVAQVQGREGQGTSSGLQTRAYRDRALLFNSRGSRRSQSLPANAAKKKEKKRTWTTTFVCLADRLAVKVPSSSEKQILQKAGLGIKRIKFEADNDEKAVLETITSSEVNSETGQTIGFPKLKECGGFELMNCIANCRNLSTLDCAWSVKSLKANIGGQSRIYLRPIQKDLCTEPLTEETPCEIKEKCNVCGQDVLVRNLRTHVYMCSEAEIIHSGSESEEGLPSSYQVDPLPRPEESSSSASGNPGASSTADSEQPVELLEIQNFDVQDVSEESVESLISEIVEYCRSEQIADPVEILRYYQSKFVLGRALDITDPDEICEGLTSYILVDRGNILATSFDEIKEISNLRLTLQVNFYGECADDYGGPRKEFFRLVLNAIKNKYFDNGLKNHLSEDYEVVGTIMGLSILQNGKIPTFLSDEVLNELFGGQDPQPCITNIRNGLSKLGIIQIVEQLPTMKNLFHHKEEVLTVKRVINIFKPTFSEEGSNNRMLEKSVYAVFLKYIREVASGRRGRLSLANILEFGTCADQEPILGFCLQPTRKFFEVTTTFIPTANTCTNCINLPRPTVNIPLPGSEELFNLFDYAFMNAYFGNL</sequence>
<comment type="caution">
    <text evidence="2">Lacks conserved residue(s) required for the propagation of feature annotation.</text>
</comment>
<evidence type="ECO:0000313" key="5">
    <source>
        <dbReference type="Proteomes" id="UP001152795"/>
    </source>
</evidence>
<dbReference type="CDD" id="cd09487">
    <property type="entry name" value="SAM_superfamily"/>
    <property type="match status" value="1"/>
</dbReference>
<dbReference type="Proteomes" id="UP001152795">
    <property type="component" value="Unassembled WGS sequence"/>
</dbReference>
<dbReference type="AlphaFoldDB" id="A0A7D9HWQ6"/>
<dbReference type="InterPro" id="IPR035983">
    <property type="entry name" value="Hect_E3_ubiquitin_ligase"/>
</dbReference>
<dbReference type="SUPFAM" id="SSF56204">
    <property type="entry name" value="Hect, E3 ligase catalytic domain"/>
    <property type="match status" value="1"/>
</dbReference>
<keyword evidence="1 2" id="KW-0833">Ubl conjugation pathway</keyword>
<feature type="compositionally biased region" description="Low complexity" evidence="3">
    <location>
        <begin position="304"/>
        <end position="316"/>
    </location>
</feature>
<feature type="region of interest" description="Disordered" evidence="3">
    <location>
        <begin position="283"/>
        <end position="321"/>
    </location>
</feature>
<gene>
    <name evidence="4" type="ORF">PACLA_8A022003</name>
</gene>
<organism evidence="4 5">
    <name type="scientific">Paramuricea clavata</name>
    <name type="common">Red gorgonian</name>
    <name type="synonym">Violescent sea-whip</name>
    <dbReference type="NCBI Taxonomy" id="317549"/>
    <lineage>
        <taxon>Eukaryota</taxon>
        <taxon>Metazoa</taxon>
        <taxon>Cnidaria</taxon>
        <taxon>Anthozoa</taxon>
        <taxon>Octocorallia</taxon>
        <taxon>Malacalcyonacea</taxon>
        <taxon>Plexauridae</taxon>
        <taxon>Paramuricea</taxon>
    </lineage>
</organism>
<dbReference type="Gene3D" id="1.10.150.50">
    <property type="entry name" value="Transcription Factor, Ets-1"/>
    <property type="match status" value="1"/>
</dbReference>
<dbReference type="OrthoDB" id="5981981at2759"/>
<dbReference type="PROSITE" id="PS50237">
    <property type="entry name" value="HECT"/>
    <property type="match status" value="1"/>
</dbReference>
<dbReference type="Gene3D" id="3.90.1750.10">
    <property type="entry name" value="Hect, E3 ligase catalytic domains"/>
    <property type="match status" value="1"/>
</dbReference>